<evidence type="ECO:0000256" key="1">
    <source>
        <dbReference type="SAM" id="Coils"/>
    </source>
</evidence>
<keyword evidence="3" id="KW-0732">Signal</keyword>
<evidence type="ECO:0000313" key="5">
    <source>
        <dbReference type="EMBL" id="SDX91336.1"/>
    </source>
</evidence>
<feature type="coiled-coil region" evidence="1">
    <location>
        <begin position="210"/>
        <end position="255"/>
    </location>
</feature>
<dbReference type="Pfam" id="PF13488">
    <property type="entry name" value="Gly-zipper_Omp"/>
    <property type="match status" value="1"/>
</dbReference>
<feature type="domain" description="Glycine zipper" evidence="4">
    <location>
        <begin position="89"/>
        <end position="132"/>
    </location>
</feature>
<dbReference type="RefSeq" id="WP_091333543.1">
    <property type="nucleotide sequence ID" value="NZ_FNOW01000019.1"/>
</dbReference>
<evidence type="ECO:0000256" key="2">
    <source>
        <dbReference type="SAM" id="Phobius"/>
    </source>
</evidence>
<dbReference type="PROSITE" id="PS51257">
    <property type="entry name" value="PROKAR_LIPOPROTEIN"/>
    <property type="match status" value="1"/>
</dbReference>
<feature type="signal peptide" evidence="3">
    <location>
        <begin position="1"/>
        <end position="25"/>
    </location>
</feature>
<accession>A0A1H3FK11</accession>
<dbReference type="EMBL" id="FNOW01000019">
    <property type="protein sequence ID" value="SDX91336.1"/>
    <property type="molecule type" value="Genomic_DNA"/>
</dbReference>
<organism evidence="5 6">
    <name type="scientific">Allochromatium warmingii</name>
    <name type="common">Chromatium warmingii</name>
    <dbReference type="NCBI Taxonomy" id="61595"/>
    <lineage>
        <taxon>Bacteria</taxon>
        <taxon>Pseudomonadati</taxon>
        <taxon>Pseudomonadota</taxon>
        <taxon>Gammaproteobacteria</taxon>
        <taxon>Chromatiales</taxon>
        <taxon>Chromatiaceae</taxon>
        <taxon>Allochromatium</taxon>
    </lineage>
</organism>
<keyword evidence="1" id="KW-0175">Coiled coil</keyword>
<keyword evidence="2" id="KW-1133">Transmembrane helix</keyword>
<keyword evidence="6" id="KW-1185">Reference proteome</keyword>
<evidence type="ECO:0000256" key="3">
    <source>
        <dbReference type="SAM" id="SignalP"/>
    </source>
</evidence>
<name>A0A1H3FK11_ALLWA</name>
<proteinExistence type="predicted"/>
<keyword evidence="2" id="KW-0812">Transmembrane</keyword>
<dbReference type="InterPro" id="IPR039567">
    <property type="entry name" value="Gly-zipper"/>
</dbReference>
<gene>
    <name evidence="5" type="ORF">SAMN05421644_11928</name>
</gene>
<feature type="transmembrane region" description="Helical" evidence="2">
    <location>
        <begin position="111"/>
        <end position="130"/>
    </location>
</feature>
<feature type="chain" id="PRO_5011696528" description="Glycine zipper domain-containing protein" evidence="3">
    <location>
        <begin position="26"/>
        <end position="262"/>
    </location>
</feature>
<sequence>MNTNTKKTRTLMTSITTAASLTLLAGCNTLTDAGLNLNRAPPEVGNRFLVGAFELLKPADNYGYTGEFSPSEQALRERSRKFDRTVWQGALIGAVTGTAIGLVAGGDAEDAVGGAIVGAGLGALAGMYVANKQKQYSKQEEQLESITADVRGSNRELNALIAEAKAVVAADKKRLADIESRHKRGKVTEAELKQVKARVWSNRDVTKKAAQGARDQYAMYKQAHQDLKSKGATKTRSLEKELDSYRKSLDALDKIAVSVVEA</sequence>
<keyword evidence="2" id="KW-0472">Membrane</keyword>
<dbReference type="STRING" id="61595.SAMN05421644_11928"/>
<dbReference type="Proteomes" id="UP000198672">
    <property type="component" value="Unassembled WGS sequence"/>
</dbReference>
<feature type="coiled-coil region" evidence="1">
    <location>
        <begin position="129"/>
        <end position="163"/>
    </location>
</feature>
<protein>
    <recommendedName>
        <fullName evidence="4">Glycine zipper domain-containing protein</fullName>
    </recommendedName>
</protein>
<evidence type="ECO:0000313" key="6">
    <source>
        <dbReference type="Proteomes" id="UP000198672"/>
    </source>
</evidence>
<evidence type="ECO:0000259" key="4">
    <source>
        <dbReference type="Pfam" id="PF13488"/>
    </source>
</evidence>
<dbReference type="OrthoDB" id="5770479at2"/>
<reference evidence="6" key="1">
    <citation type="submission" date="2016-10" db="EMBL/GenBank/DDBJ databases">
        <authorList>
            <person name="Varghese N."/>
            <person name="Submissions S."/>
        </authorList>
    </citation>
    <scope>NUCLEOTIDE SEQUENCE [LARGE SCALE GENOMIC DNA]</scope>
    <source>
        <strain evidence="6">DSM 173</strain>
    </source>
</reference>
<dbReference type="AlphaFoldDB" id="A0A1H3FK11"/>
<feature type="transmembrane region" description="Helical" evidence="2">
    <location>
        <begin position="86"/>
        <end position="105"/>
    </location>
</feature>